<dbReference type="Proteomes" id="UP001269984">
    <property type="component" value="Unassembled WGS sequence"/>
</dbReference>
<sequence length="438" mass="50545">MRGGVELDMDVIKALRWLAETTNDPRGFSQRLEIAQNNYIKETSKKVNFGVVFDKAWYGDDVVAGFFSQAKSLIDSRRAFEISTASQIIPWVKQLGQNIDILDQMPGAKERAKRMLDSTSVYPDTALFELILAGNYAAMGYDVEFIPEKKGIAKTPEFKCSFHDGVDFVVECKRLQKGKYACQEESAHLRQIQPVELRIRSKRMSIWMDVTYKNEVDKIPDTYLVNHLSNYYGVDYNWDDEYGVGFIKQAKLHELKKDVEINGSISFHTKLARLLKGKDLDDNNYNIIALGRSDERDPRFISKIKYASLVTWRCVSEQSLEGRSRHIKSTLAEIEKQTSSYGLGVGHIAIDIDVQKEVADKRREKNKKVAQEFEMESELVRLNIHYLLTRIEENHSWMVDETLDYFCSNDLVKYIVPLVQIFPDAIIFNNDLPAWYQK</sequence>
<evidence type="ECO:0000313" key="1">
    <source>
        <dbReference type="EMBL" id="MDW2636790.1"/>
    </source>
</evidence>
<gene>
    <name evidence="1" type="ORF">RYZ90_23390</name>
</gene>
<evidence type="ECO:0000313" key="2">
    <source>
        <dbReference type="Proteomes" id="UP001269984"/>
    </source>
</evidence>
<accession>A0ABD5H7H2</accession>
<proteinExistence type="predicted"/>
<dbReference type="RefSeq" id="WP_267447399.1">
    <property type="nucleotide sequence ID" value="NZ_JANBWQ010000053.1"/>
</dbReference>
<name>A0ABD5H7H2_9ENTR</name>
<dbReference type="AlphaFoldDB" id="A0ABD5H7H2"/>
<organism evidence="1 2">
    <name type="scientific">Citrobacter portucalensis</name>
    <dbReference type="NCBI Taxonomy" id="1639133"/>
    <lineage>
        <taxon>Bacteria</taxon>
        <taxon>Pseudomonadati</taxon>
        <taxon>Pseudomonadota</taxon>
        <taxon>Gammaproteobacteria</taxon>
        <taxon>Enterobacterales</taxon>
        <taxon>Enterobacteriaceae</taxon>
        <taxon>Citrobacter</taxon>
        <taxon>Citrobacter freundii complex</taxon>
    </lineage>
</organism>
<dbReference type="EMBL" id="JAWPAZ010000013">
    <property type="protein sequence ID" value="MDW2636790.1"/>
    <property type="molecule type" value="Genomic_DNA"/>
</dbReference>
<comment type="caution">
    <text evidence="1">The sequence shown here is derived from an EMBL/GenBank/DDBJ whole genome shotgun (WGS) entry which is preliminary data.</text>
</comment>
<protein>
    <submittedName>
        <fullName evidence="1">Uncharacterized protein</fullName>
    </submittedName>
</protein>
<reference evidence="1 2" key="1">
    <citation type="submission" date="2023-10" db="EMBL/GenBank/DDBJ databases">
        <title>Fecal carriage and genetic characteristics of carbapenem-resistant Enterobacterales among healthy adults from four provinces of China.</title>
        <authorList>
            <person name="Li Y."/>
            <person name="Zhang R."/>
        </authorList>
    </citation>
    <scope>NUCLEOTIDE SEQUENCE [LARGE SCALE GENOMIC DNA]</scope>
    <source>
        <strain evidence="1 2">HN-71</strain>
    </source>
</reference>